<protein>
    <recommendedName>
        <fullName evidence="4">TFIIS-type domain-containing protein</fullName>
    </recommendedName>
</protein>
<reference evidence="5" key="1">
    <citation type="journal article" date="2020" name="Nature">
        <title>Giant virus diversity and host interactions through global metagenomics.</title>
        <authorList>
            <person name="Schulz F."/>
            <person name="Roux S."/>
            <person name="Paez-Espino D."/>
            <person name="Jungbluth S."/>
            <person name="Walsh D.A."/>
            <person name="Denef V.J."/>
            <person name="McMahon K.D."/>
            <person name="Konstantinidis K.T."/>
            <person name="Eloe-Fadrosh E.A."/>
            <person name="Kyrpides N.C."/>
            <person name="Woyke T."/>
        </authorList>
    </citation>
    <scope>NUCLEOTIDE SEQUENCE</scope>
    <source>
        <strain evidence="5">GVMAG-S-ERX555961-36</strain>
    </source>
</reference>
<keyword evidence="2" id="KW-0863">Zinc-finger</keyword>
<organism evidence="5">
    <name type="scientific">viral metagenome</name>
    <dbReference type="NCBI Taxonomy" id="1070528"/>
    <lineage>
        <taxon>unclassified sequences</taxon>
        <taxon>metagenomes</taxon>
        <taxon>organismal metagenomes</taxon>
    </lineage>
</organism>
<feature type="domain" description="TFIIS-type" evidence="4">
    <location>
        <begin position="146"/>
        <end position="186"/>
    </location>
</feature>
<dbReference type="PROSITE" id="PS51133">
    <property type="entry name" value="ZF_TFIIS_2"/>
    <property type="match status" value="1"/>
</dbReference>
<dbReference type="PANTHER" id="PTHR11239:SF12">
    <property type="entry name" value="DNA-DIRECTED RNA POLYMERASE III SUBUNIT RPC10"/>
    <property type="match status" value="1"/>
</dbReference>
<dbReference type="GO" id="GO:0005666">
    <property type="term" value="C:RNA polymerase III complex"/>
    <property type="evidence" value="ECO:0007669"/>
    <property type="project" value="TreeGrafter"/>
</dbReference>
<accession>A0A6C0AUC4</accession>
<keyword evidence="1" id="KW-0479">Metal-binding</keyword>
<dbReference type="EMBL" id="MN738760">
    <property type="protein sequence ID" value="QHS83537.1"/>
    <property type="molecule type" value="Genomic_DNA"/>
</dbReference>
<evidence type="ECO:0000313" key="5">
    <source>
        <dbReference type="EMBL" id="QHS83537.1"/>
    </source>
</evidence>
<proteinExistence type="predicted"/>
<dbReference type="SUPFAM" id="SSF57783">
    <property type="entry name" value="Zinc beta-ribbon"/>
    <property type="match status" value="1"/>
</dbReference>
<dbReference type="PANTHER" id="PTHR11239">
    <property type="entry name" value="DNA-DIRECTED RNA POLYMERASE"/>
    <property type="match status" value="1"/>
</dbReference>
<dbReference type="GO" id="GO:0003676">
    <property type="term" value="F:nucleic acid binding"/>
    <property type="evidence" value="ECO:0007669"/>
    <property type="project" value="InterPro"/>
</dbReference>
<dbReference type="InterPro" id="IPR001222">
    <property type="entry name" value="Znf_TFIIS"/>
</dbReference>
<dbReference type="AlphaFoldDB" id="A0A6C0AUC4"/>
<dbReference type="PROSITE" id="PS00466">
    <property type="entry name" value="ZF_TFIIS_1"/>
    <property type="match status" value="1"/>
</dbReference>
<dbReference type="Gene3D" id="2.20.25.10">
    <property type="match status" value="1"/>
</dbReference>
<dbReference type="SMART" id="SM00440">
    <property type="entry name" value="ZnF_C2C2"/>
    <property type="match status" value="1"/>
</dbReference>
<sequence length="187" mass="21594">MICKSTVSILRYKNSMTGGENLRINSRNILAEIINDNSITVNLERGIYNYTIWRSLSRHQPCMWDCPHFTNTYKNKLKQVCANLIPNSYVGNKSLITRLKDEEFKPHEVAFGSPCDLFPERWEKIIQEKKKRDAAVSEIDSSIATEQFKCAKCGGNKTTYYTMQTRSSDESETIFITCLGCGRKWRK</sequence>
<keyword evidence="3" id="KW-0862">Zinc</keyword>
<evidence type="ECO:0000259" key="4">
    <source>
        <dbReference type="PROSITE" id="PS51133"/>
    </source>
</evidence>
<dbReference type="CDD" id="cd13749">
    <property type="entry name" value="Zn-ribbon_TFIIS"/>
    <property type="match status" value="1"/>
</dbReference>
<dbReference type="Pfam" id="PF01096">
    <property type="entry name" value="Zn_ribbon_TFIIS"/>
    <property type="match status" value="1"/>
</dbReference>
<dbReference type="GO" id="GO:0006386">
    <property type="term" value="P:termination of RNA polymerase III transcription"/>
    <property type="evidence" value="ECO:0007669"/>
    <property type="project" value="TreeGrafter"/>
</dbReference>
<evidence type="ECO:0000256" key="3">
    <source>
        <dbReference type="ARBA" id="ARBA00022833"/>
    </source>
</evidence>
<dbReference type="GO" id="GO:0008270">
    <property type="term" value="F:zinc ion binding"/>
    <property type="evidence" value="ECO:0007669"/>
    <property type="project" value="UniProtKB-KW"/>
</dbReference>
<evidence type="ECO:0000256" key="1">
    <source>
        <dbReference type="ARBA" id="ARBA00022723"/>
    </source>
</evidence>
<name>A0A6C0AUC4_9ZZZZ</name>
<dbReference type="InterPro" id="IPR012164">
    <property type="entry name" value="Rpa12/Rpb9/Rpc10/TFS"/>
</dbReference>
<evidence type="ECO:0000256" key="2">
    <source>
        <dbReference type="ARBA" id="ARBA00022771"/>
    </source>
</evidence>
<dbReference type="GO" id="GO:0003899">
    <property type="term" value="F:DNA-directed RNA polymerase activity"/>
    <property type="evidence" value="ECO:0007669"/>
    <property type="project" value="InterPro"/>
</dbReference>